<evidence type="ECO:0000313" key="11">
    <source>
        <dbReference type="EMBL" id="ABI69358.1"/>
    </source>
</evidence>
<dbReference type="GO" id="GO:0005886">
    <property type="term" value="C:plasma membrane"/>
    <property type="evidence" value="ECO:0007669"/>
    <property type="project" value="UniProtKB-SubCell"/>
</dbReference>
<feature type="transmembrane region" description="Helical" evidence="10">
    <location>
        <begin position="220"/>
        <end position="244"/>
    </location>
</feature>
<feature type="transmembrane region" description="Helical" evidence="10">
    <location>
        <begin position="425"/>
        <end position="446"/>
    </location>
</feature>
<evidence type="ECO:0000256" key="10">
    <source>
        <dbReference type="SAM" id="Phobius"/>
    </source>
</evidence>
<gene>
    <name evidence="11" type="ordered locus">Swol_2064</name>
</gene>
<dbReference type="InterPro" id="IPR028362">
    <property type="entry name" value="AlgI"/>
</dbReference>
<dbReference type="EMBL" id="CP000448">
    <property type="protein sequence ID" value="ABI69358.1"/>
    <property type="molecule type" value="Genomic_DNA"/>
</dbReference>
<evidence type="ECO:0000256" key="1">
    <source>
        <dbReference type="ARBA" id="ARBA00004651"/>
    </source>
</evidence>
<keyword evidence="4 9" id="KW-0808">Transferase</keyword>
<feature type="transmembrane region" description="Helical" evidence="10">
    <location>
        <begin position="120"/>
        <end position="138"/>
    </location>
</feature>
<dbReference type="PIRSF" id="PIRSF500217">
    <property type="entry name" value="AlgI"/>
    <property type="match status" value="1"/>
</dbReference>
<dbReference type="RefSeq" id="WP_011641450.1">
    <property type="nucleotide sequence ID" value="NC_008346.1"/>
</dbReference>
<comment type="similarity">
    <text evidence="2 9">Belongs to the membrane-bound acyltransferase family.</text>
</comment>
<name>Q0AV96_SYNWW</name>
<feature type="transmembrane region" description="Helical" evidence="10">
    <location>
        <begin position="190"/>
        <end position="208"/>
    </location>
</feature>
<dbReference type="STRING" id="335541.Swol_2064"/>
<sequence>MQFNSYIFILAFLPFTLIAYYQLHKLGWNLLAKALLLLMSLVFYSYFNFRYLYIICASILLNYFFSKLLLASGRTVPQKKWLLFIVISLNLLILFYFKYFNFFIENMNLLLQASFELKNIILPLGISFLTFQQIAYAVDSYRGETADYSFLDYAVFVAFFPRLIAGPIVLHHEFMPQLNEKKNHSINYKNFSYGILMFAIGLAKKIFIADVFAKAVTWGYGSVGSLTSLDAFIVMLSYTFQIYFDFSSYTDMAIGIGLMFNIKLPINFNSPYKALSIQDFWKRWHITLTRFLTKYIYIPLGGNRKGPVWTYANIMIVFLISGFWHGANWTFVLWGILHGLASVLTRRFTTQWNKMHKVVQWFLTFVFVNIAWVFFRADSITQGFTIIKRMAEFQTPAVSQTLLECFKVPVITGLESLLHVVNSSAWVNGLDMMLFLAFTFVIILLFKNLHEMEFKPTVVNAVYTVILLLCSILSMSSVSVFIYQGF</sequence>
<dbReference type="PIRSF" id="PIRSF016636">
    <property type="entry name" value="AlgI_DltB"/>
    <property type="match status" value="1"/>
</dbReference>
<keyword evidence="6 10" id="KW-1133">Transmembrane helix</keyword>
<dbReference type="InterPro" id="IPR051085">
    <property type="entry name" value="MB_O-acyltransferase"/>
</dbReference>
<evidence type="ECO:0000313" key="12">
    <source>
        <dbReference type="Proteomes" id="UP000001968"/>
    </source>
</evidence>
<evidence type="ECO:0000256" key="9">
    <source>
        <dbReference type="PIRNR" id="PIRNR016636"/>
    </source>
</evidence>
<dbReference type="Proteomes" id="UP000001968">
    <property type="component" value="Chromosome"/>
</dbReference>
<dbReference type="HOGENOM" id="CLU_025255_1_3_9"/>
<evidence type="ECO:0000256" key="7">
    <source>
        <dbReference type="ARBA" id="ARBA00023136"/>
    </source>
</evidence>
<feature type="transmembrane region" description="Helical" evidence="10">
    <location>
        <begin position="358"/>
        <end position="375"/>
    </location>
</feature>
<feature type="transmembrane region" description="Helical" evidence="10">
    <location>
        <begin position="458"/>
        <end position="483"/>
    </location>
</feature>
<reference evidence="12" key="1">
    <citation type="journal article" date="2010" name="Environ. Microbiol.">
        <title>The genome of Syntrophomonas wolfei: new insights into syntrophic metabolism and biohydrogen production.</title>
        <authorList>
            <person name="Sieber J.R."/>
            <person name="Sims D.R."/>
            <person name="Han C."/>
            <person name="Kim E."/>
            <person name="Lykidis A."/>
            <person name="Lapidus A.L."/>
            <person name="McDonnald E."/>
            <person name="Rohlin L."/>
            <person name="Culley D.E."/>
            <person name="Gunsalus R."/>
            <person name="McInerney M.J."/>
        </authorList>
    </citation>
    <scope>NUCLEOTIDE SEQUENCE [LARGE SCALE GENOMIC DNA]</scope>
    <source>
        <strain evidence="12">DSM 2245B / Goettingen</strain>
    </source>
</reference>
<dbReference type="PANTHER" id="PTHR13285:SF23">
    <property type="entry name" value="TEICHOIC ACID D-ALANYLTRANSFERASE"/>
    <property type="match status" value="1"/>
</dbReference>
<accession>Q0AV96</accession>
<dbReference type="Pfam" id="PF03062">
    <property type="entry name" value="MBOAT"/>
    <property type="match status" value="1"/>
</dbReference>
<evidence type="ECO:0000256" key="3">
    <source>
        <dbReference type="ARBA" id="ARBA00022475"/>
    </source>
</evidence>
<evidence type="ECO:0000256" key="6">
    <source>
        <dbReference type="ARBA" id="ARBA00022989"/>
    </source>
</evidence>
<organism evidence="11 12">
    <name type="scientific">Syntrophomonas wolfei subsp. wolfei (strain DSM 2245B / Goettingen)</name>
    <dbReference type="NCBI Taxonomy" id="335541"/>
    <lineage>
        <taxon>Bacteria</taxon>
        <taxon>Bacillati</taxon>
        <taxon>Bacillota</taxon>
        <taxon>Clostridia</taxon>
        <taxon>Eubacteriales</taxon>
        <taxon>Syntrophomonadaceae</taxon>
        <taxon>Syntrophomonas</taxon>
    </lineage>
</organism>
<protein>
    <submittedName>
        <fullName evidence="11">Alginate O-acetyltransferase</fullName>
    </submittedName>
</protein>
<evidence type="ECO:0000256" key="5">
    <source>
        <dbReference type="ARBA" id="ARBA00022692"/>
    </source>
</evidence>
<feature type="transmembrane region" description="Helical" evidence="10">
    <location>
        <begin position="314"/>
        <end position="337"/>
    </location>
</feature>
<dbReference type="InterPro" id="IPR024194">
    <property type="entry name" value="Ac/AlaTfrase_AlgI/DltB"/>
</dbReference>
<keyword evidence="5 10" id="KW-0812">Transmembrane</keyword>
<dbReference type="AlphaFoldDB" id="Q0AV96"/>
<feature type="transmembrane region" description="Helical" evidence="10">
    <location>
        <begin position="6"/>
        <end position="23"/>
    </location>
</feature>
<dbReference type="OrthoDB" id="9805788at2"/>
<keyword evidence="8 9" id="KW-0012">Acyltransferase</keyword>
<dbReference type="InterPro" id="IPR004299">
    <property type="entry name" value="MBOAT_fam"/>
</dbReference>
<evidence type="ECO:0000256" key="8">
    <source>
        <dbReference type="ARBA" id="ARBA00023315"/>
    </source>
</evidence>
<feature type="transmembrane region" description="Helical" evidence="10">
    <location>
        <begin position="82"/>
        <end position="100"/>
    </location>
</feature>
<dbReference type="PANTHER" id="PTHR13285">
    <property type="entry name" value="ACYLTRANSFERASE"/>
    <property type="match status" value="1"/>
</dbReference>
<keyword evidence="12" id="KW-1185">Reference proteome</keyword>
<comment type="subcellular location">
    <subcellularLocation>
        <location evidence="1">Cell membrane</location>
        <topology evidence="1">Multi-pass membrane protein</topology>
    </subcellularLocation>
</comment>
<keyword evidence="3 9" id="KW-1003">Cell membrane</keyword>
<evidence type="ECO:0000256" key="4">
    <source>
        <dbReference type="ARBA" id="ARBA00022679"/>
    </source>
</evidence>
<evidence type="ECO:0000256" key="2">
    <source>
        <dbReference type="ARBA" id="ARBA00010323"/>
    </source>
</evidence>
<dbReference type="eggNOG" id="COG1696">
    <property type="taxonomic scope" value="Bacteria"/>
</dbReference>
<dbReference type="GO" id="GO:0016746">
    <property type="term" value="F:acyltransferase activity"/>
    <property type="evidence" value="ECO:0007669"/>
    <property type="project" value="UniProtKB-KW"/>
</dbReference>
<proteinExistence type="inferred from homology"/>
<keyword evidence="7 9" id="KW-0472">Membrane</keyword>
<feature type="transmembrane region" description="Helical" evidence="10">
    <location>
        <begin position="150"/>
        <end position="170"/>
    </location>
</feature>
<dbReference type="GO" id="GO:0042121">
    <property type="term" value="P:alginic acid biosynthetic process"/>
    <property type="evidence" value="ECO:0007669"/>
    <property type="project" value="InterPro"/>
</dbReference>
<dbReference type="KEGG" id="swo:Swol_2064"/>